<organism evidence="1 2">
    <name type="scientific">Brachionus plicatilis</name>
    <name type="common">Marine rotifer</name>
    <name type="synonym">Brachionus muelleri</name>
    <dbReference type="NCBI Taxonomy" id="10195"/>
    <lineage>
        <taxon>Eukaryota</taxon>
        <taxon>Metazoa</taxon>
        <taxon>Spiralia</taxon>
        <taxon>Gnathifera</taxon>
        <taxon>Rotifera</taxon>
        <taxon>Eurotatoria</taxon>
        <taxon>Monogononta</taxon>
        <taxon>Pseudotrocha</taxon>
        <taxon>Ploima</taxon>
        <taxon>Brachionidae</taxon>
        <taxon>Brachionus</taxon>
    </lineage>
</organism>
<dbReference type="EMBL" id="REGN01006445">
    <property type="protein sequence ID" value="RNA09559.1"/>
    <property type="molecule type" value="Genomic_DNA"/>
</dbReference>
<evidence type="ECO:0000313" key="2">
    <source>
        <dbReference type="Proteomes" id="UP000276133"/>
    </source>
</evidence>
<comment type="caution">
    <text evidence="1">The sequence shown here is derived from an EMBL/GenBank/DDBJ whole genome shotgun (WGS) entry which is preliminary data.</text>
</comment>
<accession>A0A3M7QE44</accession>
<protein>
    <submittedName>
        <fullName evidence="1">Uncharacterized protein</fullName>
    </submittedName>
</protein>
<sequence length="59" mass="6979">MVMIIFFTGRKRNRKKKLGTVEVESANTKGRVRSKKGRKRIDAINMRVVPFVFIFFTQF</sequence>
<dbReference type="AlphaFoldDB" id="A0A3M7QE44"/>
<reference evidence="1 2" key="1">
    <citation type="journal article" date="2018" name="Sci. Rep.">
        <title>Genomic signatures of local adaptation to the degree of environmental predictability in rotifers.</title>
        <authorList>
            <person name="Franch-Gras L."/>
            <person name="Hahn C."/>
            <person name="Garcia-Roger E.M."/>
            <person name="Carmona M.J."/>
            <person name="Serra M."/>
            <person name="Gomez A."/>
        </authorList>
    </citation>
    <scope>NUCLEOTIDE SEQUENCE [LARGE SCALE GENOMIC DNA]</scope>
    <source>
        <strain evidence="1">HYR1</strain>
    </source>
</reference>
<proteinExistence type="predicted"/>
<gene>
    <name evidence="1" type="ORF">BpHYR1_045005</name>
</gene>
<keyword evidence="2" id="KW-1185">Reference proteome</keyword>
<dbReference type="Proteomes" id="UP000276133">
    <property type="component" value="Unassembled WGS sequence"/>
</dbReference>
<name>A0A3M7QE44_BRAPC</name>
<evidence type="ECO:0000313" key="1">
    <source>
        <dbReference type="EMBL" id="RNA09559.1"/>
    </source>
</evidence>